<keyword evidence="9" id="KW-1185">Reference proteome</keyword>
<dbReference type="GO" id="GO:0003700">
    <property type="term" value="F:DNA-binding transcription factor activity"/>
    <property type="evidence" value="ECO:0007669"/>
    <property type="project" value="InterPro"/>
</dbReference>
<feature type="compositionally biased region" description="Polar residues" evidence="6">
    <location>
        <begin position="655"/>
        <end position="664"/>
    </location>
</feature>
<feature type="compositionally biased region" description="Polar residues" evidence="6">
    <location>
        <begin position="35"/>
        <end position="53"/>
    </location>
</feature>
<dbReference type="SMART" id="SM00415">
    <property type="entry name" value="HSF"/>
    <property type="match status" value="1"/>
</dbReference>
<feature type="region of interest" description="Disordered" evidence="6">
    <location>
        <begin position="137"/>
        <end position="171"/>
    </location>
</feature>
<feature type="domain" description="HSF-type DNA-binding" evidence="7">
    <location>
        <begin position="172"/>
        <end position="277"/>
    </location>
</feature>
<dbReference type="PANTHER" id="PTHR10015">
    <property type="entry name" value="HEAT SHOCK TRANSCRIPTION FACTOR"/>
    <property type="match status" value="1"/>
</dbReference>
<sequence length="698" mass="75117">MQHLGGFQQPSGLPLTSPPLVSSSATVPSAAAKLQQGTWGPTPQPHPLSTSYSKPLALGPSFGGLTAEHHPYQHQHQNSSNQLGPPATMSFQTPRGFPQANEHMYYSGHTQSITPRFAGYDAGVSAYSQPLLPAQGNLAPQQQEDDRWYSQPPDPTRSPTKRGKGQKKADGKQATFLTKLYNILEQPEYNHIIRWDQTGETIIIERPEELADKILPIVYRQSRFASFSRQLNIYGWMRKVSLRNVENGIVDPDASMWSHKSLRRDSPKDLILTFKRRVPPRPTQAQKNARLQNEIQLLSSDSDGFNSPAADAYSNYRLNDLDGRPLSNVTLDNPHLVPAGAGSIGMHHQTGVPRGETSPKVVPRPFAVPSTAPATAIPIHRGHSLHFMVPAARATVHSAPATSTSFSGVSSSFTFPGTQGGKFGTDPLPKPVLPTSARFAPTWMGGGDVRLDNADPLLRGTTDDPTYRIDDGTTWARRGQGVLGEGMKPTSSASLYPSSLPSSINYNPSLAQEPLREPLPSGSSSFSEFGKAMSPNNQPTTSSHGSPVQAGAVTELQAQTISPGVYSSRAFGNAAPPAPQANITTRSWPPRGVGGSNAGSGTPPPPRSPTIIKHERRHSSSKAPYTPPNSTREVNTQTSTTGPGGPVRHTHTKRSSLSQVNTTLPLPRDEEALPSANLPGQPELFGELDRPVEVVEGL</sequence>
<evidence type="ECO:0000256" key="3">
    <source>
        <dbReference type="ARBA" id="ARBA00023125"/>
    </source>
</evidence>
<dbReference type="GO" id="GO:0005634">
    <property type="term" value="C:nucleus"/>
    <property type="evidence" value="ECO:0007669"/>
    <property type="project" value="UniProtKB-SubCell"/>
</dbReference>
<dbReference type="EMBL" id="CP086716">
    <property type="protein sequence ID" value="WOO80900.1"/>
    <property type="molecule type" value="Genomic_DNA"/>
</dbReference>
<keyword evidence="4" id="KW-0539">Nucleus</keyword>
<proteinExistence type="inferred from homology"/>
<dbReference type="SUPFAM" id="SSF46785">
    <property type="entry name" value="Winged helix' DNA-binding domain"/>
    <property type="match status" value="1"/>
</dbReference>
<feature type="compositionally biased region" description="Polar residues" evidence="6">
    <location>
        <begin position="534"/>
        <end position="546"/>
    </location>
</feature>
<dbReference type="RefSeq" id="XP_062626932.1">
    <property type="nucleotide sequence ID" value="XM_062770948.1"/>
</dbReference>
<dbReference type="Pfam" id="PF00447">
    <property type="entry name" value="HSF_DNA-bind"/>
    <property type="match status" value="1"/>
</dbReference>
<feature type="region of interest" description="Disordered" evidence="6">
    <location>
        <begin position="571"/>
        <end position="687"/>
    </location>
</feature>
<dbReference type="InterPro" id="IPR000232">
    <property type="entry name" value="HSF_DNA-bd"/>
</dbReference>
<accession>A0AAF0Y684</accession>
<dbReference type="PRINTS" id="PR00056">
    <property type="entry name" value="HSFDOMAIN"/>
</dbReference>
<dbReference type="PANTHER" id="PTHR10015:SF427">
    <property type="entry name" value="HEAT SHOCK FACTOR PROTEIN"/>
    <property type="match status" value="1"/>
</dbReference>
<dbReference type="AlphaFoldDB" id="A0AAF0Y684"/>
<evidence type="ECO:0000313" key="8">
    <source>
        <dbReference type="EMBL" id="WOO80900.1"/>
    </source>
</evidence>
<evidence type="ECO:0000313" key="9">
    <source>
        <dbReference type="Proteomes" id="UP000827549"/>
    </source>
</evidence>
<evidence type="ECO:0000256" key="1">
    <source>
        <dbReference type="ARBA" id="ARBA00004123"/>
    </source>
</evidence>
<dbReference type="Gene3D" id="1.10.10.10">
    <property type="entry name" value="Winged helix-like DNA-binding domain superfamily/Winged helix DNA-binding domain"/>
    <property type="match status" value="1"/>
</dbReference>
<dbReference type="GO" id="GO:0043565">
    <property type="term" value="F:sequence-specific DNA binding"/>
    <property type="evidence" value="ECO:0007669"/>
    <property type="project" value="InterPro"/>
</dbReference>
<organism evidence="8 9">
    <name type="scientific">Vanrija pseudolonga</name>
    <dbReference type="NCBI Taxonomy" id="143232"/>
    <lineage>
        <taxon>Eukaryota</taxon>
        <taxon>Fungi</taxon>
        <taxon>Dikarya</taxon>
        <taxon>Basidiomycota</taxon>
        <taxon>Agaricomycotina</taxon>
        <taxon>Tremellomycetes</taxon>
        <taxon>Trichosporonales</taxon>
        <taxon>Trichosporonaceae</taxon>
        <taxon>Vanrija</taxon>
    </lineage>
</organism>
<dbReference type="GeneID" id="87807667"/>
<evidence type="ECO:0000256" key="5">
    <source>
        <dbReference type="RuleBase" id="RU004020"/>
    </source>
</evidence>
<feature type="compositionally biased region" description="Low complexity" evidence="6">
    <location>
        <begin position="13"/>
        <end position="32"/>
    </location>
</feature>
<evidence type="ECO:0000256" key="2">
    <source>
        <dbReference type="ARBA" id="ARBA00006403"/>
    </source>
</evidence>
<feature type="region of interest" description="Disordered" evidence="6">
    <location>
        <begin position="479"/>
        <end position="549"/>
    </location>
</feature>
<reference evidence="8" key="1">
    <citation type="submission" date="2023-10" db="EMBL/GenBank/DDBJ databases">
        <authorList>
            <person name="Noh H."/>
        </authorList>
    </citation>
    <scope>NUCLEOTIDE SEQUENCE</scope>
    <source>
        <strain evidence="8">DUCC4014</strain>
    </source>
</reference>
<name>A0AAF0Y684_9TREE</name>
<evidence type="ECO:0000259" key="7">
    <source>
        <dbReference type="SMART" id="SM00415"/>
    </source>
</evidence>
<feature type="region of interest" description="Disordered" evidence="6">
    <location>
        <begin position="1"/>
        <end position="96"/>
    </location>
</feature>
<protein>
    <submittedName>
        <fullName evidence="8">Transcription factor prr1</fullName>
    </submittedName>
</protein>
<feature type="compositionally biased region" description="Polar residues" evidence="6">
    <location>
        <begin position="74"/>
        <end position="93"/>
    </location>
</feature>
<evidence type="ECO:0000256" key="4">
    <source>
        <dbReference type="ARBA" id="ARBA00023242"/>
    </source>
</evidence>
<comment type="subcellular location">
    <subcellularLocation>
        <location evidence="1">Nucleus</location>
    </subcellularLocation>
</comment>
<dbReference type="InterPro" id="IPR036390">
    <property type="entry name" value="WH_DNA-bd_sf"/>
</dbReference>
<feature type="compositionally biased region" description="Polar residues" evidence="6">
    <location>
        <begin position="628"/>
        <end position="641"/>
    </location>
</feature>
<comment type="similarity">
    <text evidence="2 5">Belongs to the HSF family.</text>
</comment>
<dbReference type="Proteomes" id="UP000827549">
    <property type="component" value="Chromosome 3"/>
</dbReference>
<feature type="compositionally biased region" description="Low complexity" evidence="6">
    <location>
        <begin position="491"/>
        <end position="510"/>
    </location>
</feature>
<evidence type="ECO:0000256" key="6">
    <source>
        <dbReference type="SAM" id="MobiDB-lite"/>
    </source>
</evidence>
<keyword evidence="3" id="KW-0238">DNA-binding</keyword>
<dbReference type="InterPro" id="IPR036388">
    <property type="entry name" value="WH-like_DNA-bd_sf"/>
</dbReference>
<gene>
    <name evidence="8" type="primary">prr1</name>
    <name evidence="8" type="ORF">LOC62_03G004429</name>
</gene>